<dbReference type="InterPro" id="IPR002933">
    <property type="entry name" value="Peptidase_M20"/>
</dbReference>
<dbReference type="PANTHER" id="PTHR43270">
    <property type="entry name" value="BETA-ALA-HIS DIPEPTIDASE"/>
    <property type="match status" value="1"/>
</dbReference>
<evidence type="ECO:0000313" key="7">
    <source>
        <dbReference type="EMBL" id="CUV10582.1"/>
    </source>
</evidence>
<organism evidence="7">
    <name type="scientific">hydrothermal vent metagenome</name>
    <dbReference type="NCBI Taxonomy" id="652676"/>
    <lineage>
        <taxon>unclassified sequences</taxon>
        <taxon>metagenomes</taxon>
        <taxon>ecological metagenomes</taxon>
    </lineage>
</organism>
<protein>
    <submittedName>
        <fullName evidence="7">Acetylornithine deacetylase/Succinyl-diaminopimelate desuccinylase and related deacylases</fullName>
    </submittedName>
</protein>
<dbReference type="Gene3D" id="3.30.70.360">
    <property type="match status" value="1"/>
</dbReference>
<dbReference type="GO" id="GO:0046872">
    <property type="term" value="F:metal ion binding"/>
    <property type="evidence" value="ECO:0007669"/>
    <property type="project" value="UniProtKB-KW"/>
</dbReference>
<evidence type="ECO:0000259" key="6">
    <source>
        <dbReference type="PROSITE" id="PS50163"/>
    </source>
</evidence>
<dbReference type="GO" id="GO:0008094">
    <property type="term" value="F:ATP-dependent activity, acting on DNA"/>
    <property type="evidence" value="ECO:0007669"/>
    <property type="project" value="InterPro"/>
</dbReference>
<reference evidence="7" key="1">
    <citation type="submission" date="2015-10" db="EMBL/GenBank/DDBJ databases">
        <authorList>
            <person name="Gilbert D.G."/>
        </authorList>
    </citation>
    <scope>NUCLEOTIDE SEQUENCE</scope>
</reference>
<dbReference type="GO" id="GO:0006259">
    <property type="term" value="P:DNA metabolic process"/>
    <property type="evidence" value="ECO:0007669"/>
    <property type="project" value="InterPro"/>
</dbReference>
<sequence length="467" mass="51346">MNQTKIEDYVNQFWDDHITPTLVDYIRIPNKSPDFDPNWIENGHMAAALDLAKAWVENHKPEPSTVHVFQQDNRTPLILIDCPGEVKGNILMYGHLDKQPEMEGWRDGFGPWTPVMEGDKLYGRGGADDGYAMFAATAAVRSLKDQGIKHPRILILIEFSEESGSPDLPFYMDHCSAIIGAPDLVVCLDSGAGNYEQFWTTTSLRGLIGCTVRVDVLTEGVHSGSASGLVPSSFRVLRQLLSRLEDEKTGSILLDALTVKIPDHRVEDAKAVIAALDGEVEKFPWHGSMDSTTEDPVEGTLKRTWKPALSIVGMDGVPAVKDGGNVLRPYTALRLSMRIPPTLDKKIAVDAMRKALTNDPPYNASVEVKFDEPATGWNAPALEPWLADAMQEASQTYFNKPALSMGEGGTIPFMAMLGEKFPQAQFVITGILGPQSNAHGPNEFIHIPYAKKLTACIASILHQFPNR</sequence>
<name>A0A160VIZ5_9ZZZZ</name>
<keyword evidence="3" id="KW-0547">Nucleotide-binding</keyword>
<proteinExistence type="predicted"/>
<dbReference type="GO" id="GO:0003677">
    <property type="term" value="F:DNA binding"/>
    <property type="evidence" value="ECO:0007669"/>
    <property type="project" value="InterPro"/>
</dbReference>
<dbReference type="Pfam" id="PF01546">
    <property type="entry name" value="Peptidase_M20"/>
    <property type="match status" value="1"/>
</dbReference>
<dbReference type="GO" id="GO:0008233">
    <property type="term" value="F:peptidase activity"/>
    <property type="evidence" value="ECO:0007669"/>
    <property type="project" value="UniProtKB-KW"/>
</dbReference>
<evidence type="ECO:0000256" key="2">
    <source>
        <dbReference type="ARBA" id="ARBA00022723"/>
    </source>
</evidence>
<evidence type="ECO:0000256" key="4">
    <source>
        <dbReference type="ARBA" id="ARBA00022801"/>
    </source>
</evidence>
<dbReference type="Gene3D" id="3.40.630.10">
    <property type="entry name" value="Zn peptidases"/>
    <property type="match status" value="1"/>
</dbReference>
<feature type="domain" description="RecA family profile 2" evidence="6">
    <location>
        <begin position="316"/>
        <end position="376"/>
    </location>
</feature>
<dbReference type="Pfam" id="PF07687">
    <property type="entry name" value="M20_dimer"/>
    <property type="match status" value="1"/>
</dbReference>
<dbReference type="EMBL" id="FAXC01000444">
    <property type="protein sequence ID" value="CUV10582.1"/>
    <property type="molecule type" value="Genomic_DNA"/>
</dbReference>
<dbReference type="InterPro" id="IPR020587">
    <property type="entry name" value="RecA_monomer-monomer_interface"/>
</dbReference>
<keyword evidence="5" id="KW-0067">ATP-binding</keyword>
<dbReference type="InterPro" id="IPR011650">
    <property type="entry name" value="Peptidase_M20_dimer"/>
</dbReference>
<gene>
    <name evidence="7" type="ORF">MGWOODY_Mmi1110</name>
</gene>
<dbReference type="GO" id="GO:0005524">
    <property type="term" value="F:ATP binding"/>
    <property type="evidence" value="ECO:0007669"/>
    <property type="project" value="UniProtKB-KW"/>
</dbReference>
<dbReference type="SUPFAM" id="SSF53187">
    <property type="entry name" value="Zn-dependent exopeptidases"/>
    <property type="match status" value="1"/>
</dbReference>
<evidence type="ECO:0000256" key="1">
    <source>
        <dbReference type="ARBA" id="ARBA00022670"/>
    </source>
</evidence>
<evidence type="ECO:0000256" key="5">
    <source>
        <dbReference type="ARBA" id="ARBA00022840"/>
    </source>
</evidence>
<dbReference type="InterPro" id="IPR051458">
    <property type="entry name" value="Cyt/Met_Dipeptidase"/>
</dbReference>
<dbReference type="GO" id="GO:0006508">
    <property type="term" value="P:proteolysis"/>
    <property type="evidence" value="ECO:0007669"/>
    <property type="project" value="UniProtKB-KW"/>
</dbReference>
<evidence type="ECO:0000256" key="3">
    <source>
        <dbReference type="ARBA" id="ARBA00022741"/>
    </source>
</evidence>
<dbReference type="PANTHER" id="PTHR43270:SF4">
    <property type="entry name" value="CARNOSINE DIPEPTIDASE 2, ISOFORM A"/>
    <property type="match status" value="1"/>
</dbReference>
<keyword evidence="4" id="KW-0378">Hydrolase</keyword>
<keyword evidence="1" id="KW-0645">Protease</keyword>
<dbReference type="PROSITE" id="PS50163">
    <property type="entry name" value="RECA_3"/>
    <property type="match status" value="1"/>
</dbReference>
<accession>A0A160VIZ5</accession>
<dbReference type="AlphaFoldDB" id="A0A160VIZ5"/>
<keyword evidence="2" id="KW-0479">Metal-binding</keyword>